<dbReference type="AlphaFoldDB" id="A0A8B5XZF2"/>
<proteinExistence type="predicted"/>
<dbReference type="Pfam" id="PF03308">
    <property type="entry name" value="MeaB"/>
    <property type="match status" value="1"/>
</dbReference>
<accession>A0A8B5XZF2</accession>
<evidence type="ECO:0000313" key="2">
    <source>
        <dbReference type="Proteomes" id="UP000317770"/>
    </source>
</evidence>
<organism evidence="1 2">
    <name type="scientific">Peribacillus simplex</name>
    <dbReference type="NCBI Taxonomy" id="1478"/>
    <lineage>
        <taxon>Bacteria</taxon>
        <taxon>Bacillati</taxon>
        <taxon>Bacillota</taxon>
        <taxon>Bacilli</taxon>
        <taxon>Bacillales</taxon>
        <taxon>Bacillaceae</taxon>
        <taxon>Peribacillus</taxon>
    </lineage>
</organism>
<sequence>MGLSNVKDLLGHELEPYSMAVEKEKIKELAIAIGDDNPITEGWETKAFTVSALTGEGVSHIWKVIQKYKQVTSRNGFFGKRRKRTND</sequence>
<evidence type="ECO:0000313" key="1">
    <source>
        <dbReference type="EMBL" id="TVX81134.1"/>
    </source>
</evidence>
<dbReference type="Proteomes" id="UP000317770">
    <property type="component" value="Unassembled WGS sequence"/>
</dbReference>
<dbReference type="EMBL" id="VNKI01000004">
    <property type="protein sequence ID" value="TVX81134.1"/>
    <property type="molecule type" value="Genomic_DNA"/>
</dbReference>
<reference evidence="1 2" key="1">
    <citation type="submission" date="2019-07" db="EMBL/GenBank/DDBJ databases">
        <title>Genome assembly of Bacillus simplex strain GGC-P6A.</title>
        <authorList>
            <person name="Jennings M.E."/>
            <person name="Barton H.A."/>
        </authorList>
    </citation>
    <scope>NUCLEOTIDE SEQUENCE [LARGE SCALE GENOMIC DNA]</scope>
    <source>
        <strain evidence="1 2">GGC-P6A</strain>
    </source>
</reference>
<comment type="caution">
    <text evidence="1">The sequence shown here is derived from an EMBL/GenBank/DDBJ whole genome shotgun (WGS) entry which is preliminary data.</text>
</comment>
<name>A0A8B5XZF2_9BACI</name>
<protein>
    <submittedName>
        <fullName evidence="1">Uncharacterized protein</fullName>
    </submittedName>
</protein>
<gene>
    <name evidence="1" type="ORF">FQP34_09065</name>
</gene>